<keyword evidence="1" id="KW-0175">Coiled coil</keyword>
<feature type="coiled-coil region" evidence="1">
    <location>
        <begin position="326"/>
        <end position="354"/>
    </location>
</feature>
<evidence type="ECO:0000256" key="2">
    <source>
        <dbReference type="SAM" id="MobiDB-lite"/>
    </source>
</evidence>
<evidence type="ECO:0000313" key="4">
    <source>
        <dbReference type="Proteomes" id="UP001608902"/>
    </source>
</evidence>
<dbReference type="Proteomes" id="UP001608902">
    <property type="component" value="Unassembled WGS sequence"/>
</dbReference>
<feature type="region of interest" description="Disordered" evidence="2">
    <location>
        <begin position="72"/>
        <end position="136"/>
    </location>
</feature>
<protein>
    <submittedName>
        <fullName evidence="3">Uncharacterized protein</fullName>
    </submittedName>
</protein>
<feature type="compositionally biased region" description="Acidic residues" evidence="2">
    <location>
        <begin position="81"/>
        <end position="136"/>
    </location>
</feature>
<gene>
    <name evidence="3" type="ORF">AB6A40_008876</name>
</gene>
<organism evidence="3 4">
    <name type="scientific">Gnathostoma spinigerum</name>
    <dbReference type="NCBI Taxonomy" id="75299"/>
    <lineage>
        <taxon>Eukaryota</taxon>
        <taxon>Metazoa</taxon>
        <taxon>Ecdysozoa</taxon>
        <taxon>Nematoda</taxon>
        <taxon>Chromadorea</taxon>
        <taxon>Rhabditida</taxon>
        <taxon>Spirurina</taxon>
        <taxon>Gnathostomatomorpha</taxon>
        <taxon>Gnathostomatoidea</taxon>
        <taxon>Gnathostomatidae</taxon>
        <taxon>Gnathostoma</taxon>
    </lineage>
</organism>
<evidence type="ECO:0000313" key="3">
    <source>
        <dbReference type="EMBL" id="MFH4982167.1"/>
    </source>
</evidence>
<name>A0ABD6ESQ9_9BILA</name>
<evidence type="ECO:0000256" key="1">
    <source>
        <dbReference type="SAM" id="Coils"/>
    </source>
</evidence>
<feature type="region of interest" description="Disordered" evidence="2">
    <location>
        <begin position="24"/>
        <end position="51"/>
    </location>
</feature>
<keyword evidence="4" id="KW-1185">Reference proteome</keyword>
<sequence length="465" mass="52730">MLFFLRTYSIITSTADETYLAPRSRLDSTRPGSSATAYLSPATYSSEEEDYDGERFHDNVNVGCTLKLVQKAAMKGSSDDTTSEESYDSEYDEEEEYEEEGEYDEDEQYYDEDYGEDEQEYEEEEEGGEDDDEEMEVFSLKESPEIEINDKSGSPELPAVQTADVVEEEAATEGCHIEDGVHHAVAEESSVKGVEAKAIKEYVISHATPAETKTDTDTGKEMSPSLYHKEEKAVEHPEKMDVDIIPSHVKPIEHDHKTEQTKFLFQRRPSAAIAKDSVTEPVKLEKAKVDKTDVHRHVISEQPEATIKNETPKEVEKPIMEDKSALRKSKLNMTEEEAKKAEQMENQRANESARKLGTIGAFKSRFEEPQIKPETYSYKRSPFLTQKDEVRKKRPLAPLIKPVIDDSFEKEMANLRAKIKTGSEALSSQFADFRKGIESVTDEAKRKAMEEKHKNLIGDSGKLFE</sequence>
<comment type="caution">
    <text evidence="3">The sequence shown here is derived from an EMBL/GenBank/DDBJ whole genome shotgun (WGS) entry which is preliminary data.</text>
</comment>
<dbReference type="AlphaFoldDB" id="A0ABD6ESQ9"/>
<reference evidence="3 4" key="1">
    <citation type="submission" date="2024-08" db="EMBL/GenBank/DDBJ databases">
        <title>Gnathostoma spinigerum genome.</title>
        <authorList>
            <person name="Gonzalez-Bertolin B."/>
            <person name="Monzon S."/>
            <person name="Zaballos A."/>
            <person name="Jimenez P."/>
            <person name="Dekumyoy P."/>
            <person name="Varona S."/>
            <person name="Cuesta I."/>
            <person name="Sumanam S."/>
            <person name="Adisakwattana P."/>
            <person name="Gasser R.B."/>
            <person name="Hernandez-Gonzalez A."/>
            <person name="Young N.D."/>
            <person name="Perteguer M.J."/>
        </authorList>
    </citation>
    <scope>NUCLEOTIDE SEQUENCE [LARGE SCALE GENOMIC DNA]</scope>
    <source>
        <strain evidence="3">AL3</strain>
        <tissue evidence="3">Liver</tissue>
    </source>
</reference>
<dbReference type="EMBL" id="JBGFUD010008615">
    <property type="protein sequence ID" value="MFH4982167.1"/>
    <property type="molecule type" value="Genomic_DNA"/>
</dbReference>
<proteinExistence type="predicted"/>
<feature type="compositionally biased region" description="Polar residues" evidence="2">
    <location>
        <begin position="30"/>
        <end position="45"/>
    </location>
</feature>
<accession>A0ABD6ESQ9</accession>